<protein>
    <submittedName>
        <fullName evidence="3">Uncharacterized protein</fullName>
    </submittedName>
</protein>
<feature type="region of interest" description="Disordered" evidence="1">
    <location>
        <begin position="47"/>
        <end position="71"/>
    </location>
</feature>
<accession>A0A4Y7SYA1</accession>
<organism evidence="3 4">
    <name type="scientific">Coprinellus micaceus</name>
    <name type="common">Glistening ink-cap mushroom</name>
    <name type="synonym">Coprinus micaceus</name>
    <dbReference type="NCBI Taxonomy" id="71717"/>
    <lineage>
        <taxon>Eukaryota</taxon>
        <taxon>Fungi</taxon>
        <taxon>Dikarya</taxon>
        <taxon>Basidiomycota</taxon>
        <taxon>Agaricomycotina</taxon>
        <taxon>Agaricomycetes</taxon>
        <taxon>Agaricomycetidae</taxon>
        <taxon>Agaricales</taxon>
        <taxon>Agaricineae</taxon>
        <taxon>Psathyrellaceae</taxon>
        <taxon>Coprinellus</taxon>
    </lineage>
</organism>
<reference evidence="3 4" key="1">
    <citation type="journal article" date="2019" name="Nat. Ecol. Evol.">
        <title>Megaphylogeny resolves global patterns of mushroom evolution.</title>
        <authorList>
            <person name="Varga T."/>
            <person name="Krizsan K."/>
            <person name="Foldi C."/>
            <person name="Dima B."/>
            <person name="Sanchez-Garcia M."/>
            <person name="Sanchez-Ramirez S."/>
            <person name="Szollosi G.J."/>
            <person name="Szarkandi J.G."/>
            <person name="Papp V."/>
            <person name="Albert L."/>
            <person name="Andreopoulos W."/>
            <person name="Angelini C."/>
            <person name="Antonin V."/>
            <person name="Barry K.W."/>
            <person name="Bougher N.L."/>
            <person name="Buchanan P."/>
            <person name="Buyck B."/>
            <person name="Bense V."/>
            <person name="Catcheside P."/>
            <person name="Chovatia M."/>
            <person name="Cooper J."/>
            <person name="Damon W."/>
            <person name="Desjardin D."/>
            <person name="Finy P."/>
            <person name="Geml J."/>
            <person name="Haridas S."/>
            <person name="Hughes K."/>
            <person name="Justo A."/>
            <person name="Karasinski D."/>
            <person name="Kautmanova I."/>
            <person name="Kiss B."/>
            <person name="Kocsube S."/>
            <person name="Kotiranta H."/>
            <person name="LaButti K.M."/>
            <person name="Lechner B.E."/>
            <person name="Liimatainen K."/>
            <person name="Lipzen A."/>
            <person name="Lukacs Z."/>
            <person name="Mihaltcheva S."/>
            <person name="Morgado L.N."/>
            <person name="Niskanen T."/>
            <person name="Noordeloos M.E."/>
            <person name="Ohm R.A."/>
            <person name="Ortiz-Santana B."/>
            <person name="Ovrebo C."/>
            <person name="Racz N."/>
            <person name="Riley R."/>
            <person name="Savchenko A."/>
            <person name="Shiryaev A."/>
            <person name="Soop K."/>
            <person name="Spirin V."/>
            <person name="Szebenyi C."/>
            <person name="Tomsovsky M."/>
            <person name="Tulloss R.E."/>
            <person name="Uehling J."/>
            <person name="Grigoriev I.V."/>
            <person name="Vagvolgyi C."/>
            <person name="Papp T."/>
            <person name="Martin F.M."/>
            <person name="Miettinen O."/>
            <person name="Hibbett D.S."/>
            <person name="Nagy L.G."/>
        </authorList>
    </citation>
    <scope>NUCLEOTIDE SEQUENCE [LARGE SCALE GENOMIC DNA]</scope>
    <source>
        <strain evidence="3 4">FP101781</strain>
    </source>
</reference>
<dbReference type="AlphaFoldDB" id="A0A4Y7SYA1"/>
<evidence type="ECO:0000313" key="4">
    <source>
        <dbReference type="Proteomes" id="UP000298030"/>
    </source>
</evidence>
<feature type="compositionally biased region" description="Low complexity" evidence="1">
    <location>
        <begin position="47"/>
        <end position="63"/>
    </location>
</feature>
<feature type="compositionally biased region" description="Polar residues" evidence="1">
    <location>
        <begin position="145"/>
        <end position="159"/>
    </location>
</feature>
<comment type="caution">
    <text evidence="3">The sequence shown here is derived from an EMBL/GenBank/DDBJ whole genome shotgun (WGS) entry which is preliminary data.</text>
</comment>
<dbReference type="EMBL" id="QPFP01000090">
    <property type="protein sequence ID" value="TEB22550.1"/>
    <property type="molecule type" value="Genomic_DNA"/>
</dbReference>
<feature type="region of interest" description="Disordered" evidence="1">
    <location>
        <begin position="139"/>
        <end position="184"/>
    </location>
</feature>
<evidence type="ECO:0000256" key="1">
    <source>
        <dbReference type="SAM" id="MobiDB-lite"/>
    </source>
</evidence>
<sequence length="255" mass="27631">MPRSTLSTILEASLSTVPSTMGTGLASSPPTLSLEIPMPARVVVSRPASARCASSRRSPVTPRTRSRRRRGRVFDGVFRGSSVHSFQSVNSVDSRWWTTYQPIQSLGSAISASSTLPSSKQSKKTPQPLAQPLLYRMLSVPGDRNTPSGQSSLVRTNSAALPPRSHRSSPRDAENGAGQVPAPSQLEARAAVGLEPVETMLEEDVDDTQFAMAMAITTDDIIHHRHVPRYRYPDIHQSSLPSIHIVSPISLDVFS</sequence>
<dbReference type="EMBL" id="QPFP01000046">
    <property type="protein sequence ID" value="TEB26691.1"/>
    <property type="molecule type" value="Genomic_DNA"/>
</dbReference>
<evidence type="ECO:0000313" key="2">
    <source>
        <dbReference type="EMBL" id="TEB22550.1"/>
    </source>
</evidence>
<evidence type="ECO:0000313" key="3">
    <source>
        <dbReference type="EMBL" id="TEB26691.1"/>
    </source>
</evidence>
<keyword evidence="4" id="KW-1185">Reference proteome</keyword>
<proteinExistence type="predicted"/>
<name>A0A4Y7SYA1_COPMI</name>
<gene>
    <name evidence="3" type="ORF">FA13DRAFT_1737127</name>
    <name evidence="2" type="ORF">FA13DRAFT_1740953</name>
</gene>
<dbReference type="Proteomes" id="UP000298030">
    <property type="component" value="Unassembled WGS sequence"/>
</dbReference>